<dbReference type="AlphaFoldDB" id="A0A0F9FLA0"/>
<feature type="coiled-coil region" evidence="1">
    <location>
        <begin position="72"/>
        <end position="99"/>
    </location>
</feature>
<dbReference type="GO" id="GO:0004485">
    <property type="term" value="F:methylcrotonoyl-CoA carboxylase activity"/>
    <property type="evidence" value="ECO:0007669"/>
    <property type="project" value="TreeGrafter"/>
</dbReference>
<evidence type="ECO:0000313" key="2">
    <source>
        <dbReference type="EMBL" id="KKL87068.1"/>
    </source>
</evidence>
<proteinExistence type="predicted"/>
<reference evidence="2" key="1">
    <citation type="journal article" date="2015" name="Nature">
        <title>Complex archaea that bridge the gap between prokaryotes and eukaryotes.</title>
        <authorList>
            <person name="Spang A."/>
            <person name="Saw J.H."/>
            <person name="Jorgensen S.L."/>
            <person name="Zaremba-Niedzwiedzka K."/>
            <person name="Martijn J."/>
            <person name="Lind A.E."/>
            <person name="van Eijk R."/>
            <person name="Schleper C."/>
            <person name="Guy L."/>
            <person name="Ettema T.J."/>
        </authorList>
    </citation>
    <scope>NUCLEOTIDE SEQUENCE</scope>
</reference>
<gene>
    <name evidence="2" type="ORF">LCGC14_1938420</name>
</gene>
<dbReference type="Gene3D" id="3.90.226.10">
    <property type="entry name" value="2-enoyl-CoA Hydratase, Chain A, domain 1"/>
    <property type="match status" value="1"/>
</dbReference>
<organism evidence="2">
    <name type="scientific">marine sediment metagenome</name>
    <dbReference type="NCBI Taxonomy" id="412755"/>
    <lineage>
        <taxon>unclassified sequences</taxon>
        <taxon>metagenomes</taxon>
        <taxon>ecological metagenomes</taxon>
    </lineage>
</organism>
<accession>A0A0F9FLA0</accession>
<dbReference type="GO" id="GO:0006552">
    <property type="term" value="P:L-leucine catabolic process"/>
    <property type="evidence" value="ECO:0007669"/>
    <property type="project" value="TreeGrafter"/>
</dbReference>
<dbReference type="EMBL" id="LAZR01020936">
    <property type="protein sequence ID" value="KKL87068.1"/>
    <property type="molecule type" value="Genomic_DNA"/>
</dbReference>
<dbReference type="SUPFAM" id="SSF52096">
    <property type="entry name" value="ClpP/crotonase"/>
    <property type="match status" value="1"/>
</dbReference>
<protein>
    <submittedName>
        <fullName evidence="2">Uncharacterized protein</fullName>
    </submittedName>
</protein>
<dbReference type="InterPro" id="IPR029045">
    <property type="entry name" value="ClpP/crotonase-like_dom_sf"/>
</dbReference>
<comment type="caution">
    <text evidence="2">The sequence shown here is derived from an EMBL/GenBank/DDBJ whole genome shotgun (WGS) entry which is preliminary data.</text>
</comment>
<feature type="non-terminal residue" evidence="2">
    <location>
        <position position="1"/>
    </location>
</feature>
<sequence>AQVKIDQLQREGKEMSPEDIEKIKKPILEKYEEEGKPFYSTARLWDDGIIYPPDTRTVLGLALHTALNAPEERRQQQAREELLRENQKSRQEQAAAIQQIRERQLAIQEQSRLDRQAAINRRGIFRKEEKLQRRFQDILESRRGREKETRTRTFLKGQQKERLEATAEQGRLSRKLQREQATTRAEGKLALSVKDAFSLAFQEVRVGLSAEDPLGKERTFKNATEAISFARKRAVEIFREANGIEPSREELAAVIPRAGIVKDVLSELKEAKKLGFSDEELVAQVTRFRLSDELTEDEEELVLTEAGLVEETVSQRESFRSKIQRRKQIEESRKTRIPGTLPSFLRKIR</sequence>
<dbReference type="GO" id="GO:1905202">
    <property type="term" value="C:methylcrotonoyl-CoA carboxylase complex"/>
    <property type="evidence" value="ECO:0007669"/>
    <property type="project" value="TreeGrafter"/>
</dbReference>
<dbReference type="PANTHER" id="PTHR22855">
    <property type="entry name" value="ACETYL, PROPIONYL, PYRUVATE, AND GLUTACONYL CARBOXYLASE-RELATED"/>
    <property type="match status" value="1"/>
</dbReference>
<evidence type="ECO:0000256" key="1">
    <source>
        <dbReference type="SAM" id="Coils"/>
    </source>
</evidence>
<name>A0A0F9FLA0_9ZZZZ</name>
<dbReference type="PANTHER" id="PTHR22855:SF13">
    <property type="entry name" value="METHYLCROTONOYL-COA CARBOXYLASE BETA CHAIN, MITOCHONDRIAL"/>
    <property type="match status" value="1"/>
</dbReference>
<dbReference type="InterPro" id="IPR045190">
    <property type="entry name" value="MCCB/AccD1-like"/>
</dbReference>
<keyword evidence="1" id="KW-0175">Coiled coil</keyword>